<feature type="compositionally biased region" description="Polar residues" evidence="1">
    <location>
        <begin position="1"/>
        <end position="10"/>
    </location>
</feature>
<dbReference type="RefSeq" id="WP_343774626.1">
    <property type="nucleotide sequence ID" value="NZ_BAAADV010000007.1"/>
</dbReference>
<reference evidence="2 3" key="1">
    <citation type="journal article" date="2019" name="Int. J. Syst. Evol. Microbiol.">
        <title>The Global Catalogue of Microorganisms (GCM) 10K type strain sequencing project: providing services to taxonomists for standard genome sequencing and annotation.</title>
        <authorList>
            <consortium name="The Broad Institute Genomics Platform"/>
            <consortium name="The Broad Institute Genome Sequencing Center for Infectious Disease"/>
            <person name="Wu L."/>
            <person name="Ma J."/>
        </authorList>
    </citation>
    <scope>NUCLEOTIDE SEQUENCE [LARGE SCALE GENOMIC DNA]</scope>
    <source>
        <strain evidence="2 3">JCM 16328</strain>
    </source>
</reference>
<keyword evidence="3" id="KW-1185">Reference proteome</keyword>
<dbReference type="AlphaFoldDB" id="A0AAV3TBD2"/>
<dbReference type="Proteomes" id="UP001500420">
    <property type="component" value="Unassembled WGS sequence"/>
</dbReference>
<dbReference type="Pfam" id="PF24411">
    <property type="entry name" value="DUF7545"/>
    <property type="match status" value="1"/>
</dbReference>
<feature type="region of interest" description="Disordered" evidence="1">
    <location>
        <begin position="1"/>
        <end position="20"/>
    </location>
</feature>
<name>A0AAV3TBD2_9EURY</name>
<protein>
    <submittedName>
        <fullName evidence="2">Uncharacterized protein</fullName>
    </submittedName>
</protein>
<accession>A0AAV3TBD2</accession>
<evidence type="ECO:0000256" key="1">
    <source>
        <dbReference type="SAM" id="MobiDB-lite"/>
    </source>
</evidence>
<gene>
    <name evidence="2" type="ORF">GCM10009020_27500</name>
</gene>
<evidence type="ECO:0000313" key="2">
    <source>
        <dbReference type="EMBL" id="GAA0677854.1"/>
    </source>
</evidence>
<comment type="caution">
    <text evidence="2">The sequence shown here is derived from an EMBL/GenBank/DDBJ whole genome shotgun (WGS) entry which is preliminary data.</text>
</comment>
<evidence type="ECO:0000313" key="3">
    <source>
        <dbReference type="Proteomes" id="UP001500420"/>
    </source>
</evidence>
<dbReference type="InterPro" id="IPR055967">
    <property type="entry name" value="DUF7545"/>
</dbReference>
<sequence length="96" mass="10391">MASDETTFTIESDDGSSDELSIPTDMLELLAEEDDESSAQIVGDLALISCAQRIHGAVHHGQGQAGPELEAIEEATLDRFEERFGQTFGEMTGHDH</sequence>
<organism evidence="2 3">
    <name type="scientific">Natronoarchaeum mannanilyticum</name>
    <dbReference type="NCBI Taxonomy" id="926360"/>
    <lineage>
        <taxon>Archaea</taxon>
        <taxon>Methanobacteriati</taxon>
        <taxon>Methanobacteriota</taxon>
        <taxon>Stenosarchaea group</taxon>
        <taxon>Halobacteria</taxon>
        <taxon>Halobacteriales</taxon>
        <taxon>Natronoarchaeaceae</taxon>
    </lineage>
</organism>
<dbReference type="EMBL" id="BAAADV010000007">
    <property type="protein sequence ID" value="GAA0677854.1"/>
    <property type="molecule type" value="Genomic_DNA"/>
</dbReference>
<proteinExistence type="predicted"/>